<dbReference type="EnsemblMetazoa" id="SMAR004074-RA">
    <property type="protein sequence ID" value="SMAR004074-PA"/>
    <property type="gene ID" value="SMAR004074"/>
</dbReference>
<protein>
    <submittedName>
        <fullName evidence="1">Uncharacterized protein</fullName>
    </submittedName>
</protein>
<reference evidence="2" key="1">
    <citation type="submission" date="2011-05" db="EMBL/GenBank/DDBJ databases">
        <authorList>
            <person name="Richards S.R."/>
            <person name="Qu J."/>
            <person name="Jiang H."/>
            <person name="Jhangiani S.N."/>
            <person name="Agravi P."/>
            <person name="Goodspeed R."/>
            <person name="Gross S."/>
            <person name="Mandapat C."/>
            <person name="Jackson L."/>
            <person name="Mathew T."/>
            <person name="Pu L."/>
            <person name="Thornton R."/>
            <person name="Saada N."/>
            <person name="Wilczek-Boney K.B."/>
            <person name="Lee S."/>
            <person name="Kovar C."/>
            <person name="Wu Y."/>
            <person name="Scherer S.E."/>
            <person name="Worley K.C."/>
            <person name="Muzny D.M."/>
            <person name="Gibbs R."/>
        </authorList>
    </citation>
    <scope>NUCLEOTIDE SEQUENCE</scope>
    <source>
        <strain evidence="2">Brora</strain>
    </source>
</reference>
<name>T1ISJ8_STRMM</name>
<dbReference type="AlphaFoldDB" id="T1ISJ8"/>
<proteinExistence type="predicted"/>
<evidence type="ECO:0000313" key="1">
    <source>
        <dbReference type="EnsemblMetazoa" id="SMAR004074-PA"/>
    </source>
</evidence>
<dbReference type="PhylomeDB" id="T1ISJ8"/>
<evidence type="ECO:0000313" key="2">
    <source>
        <dbReference type="Proteomes" id="UP000014500"/>
    </source>
</evidence>
<dbReference type="EMBL" id="JH431434">
    <property type="status" value="NOT_ANNOTATED_CDS"/>
    <property type="molecule type" value="Genomic_DNA"/>
</dbReference>
<organism evidence="1 2">
    <name type="scientific">Strigamia maritima</name>
    <name type="common">European centipede</name>
    <name type="synonym">Geophilus maritimus</name>
    <dbReference type="NCBI Taxonomy" id="126957"/>
    <lineage>
        <taxon>Eukaryota</taxon>
        <taxon>Metazoa</taxon>
        <taxon>Ecdysozoa</taxon>
        <taxon>Arthropoda</taxon>
        <taxon>Myriapoda</taxon>
        <taxon>Chilopoda</taxon>
        <taxon>Pleurostigmophora</taxon>
        <taxon>Geophilomorpha</taxon>
        <taxon>Linotaeniidae</taxon>
        <taxon>Strigamia</taxon>
    </lineage>
</organism>
<reference evidence="1" key="2">
    <citation type="submission" date="2015-02" db="UniProtKB">
        <authorList>
            <consortium name="EnsemblMetazoa"/>
        </authorList>
    </citation>
    <scope>IDENTIFICATION</scope>
</reference>
<dbReference type="HOGENOM" id="CLU_2609083_0_0_1"/>
<accession>T1ISJ8</accession>
<dbReference type="Proteomes" id="UP000014500">
    <property type="component" value="Unassembled WGS sequence"/>
</dbReference>
<keyword evidence="2" id="KW-1185">Reference proteome</keyword>
<sequence>MNCDNFQPFIPLYDNHQLIGFSFIGFGHFISPRYGPDEYRTKETYSLYLKEVPDCMADYTEGLTTLHGYMIENPQEIKC</sequence>